<evidence type="ECO:0000256" key="7">
    <source>
        <dbReference type="ARBA" id="ARBA00022837"/>
    </source>
</evidence>
<dbReference type="SUPFAM" id="SSF51126">
    <property type="entry name" value="Pectin lyase-like"/>
    <property type="match status" value="1"/>
</dbReference>
<dbReference type="GO" id="GO:0005576">
    <property type="term" value="C:extracellular region"/>
    <property type="evidence" value="ECO:0007669"/>
    <property type="project" value="UniProtKB-SubCell"/>
</dbReference>
<dbReference type="InterPro" id="IPR012334">
    <property type="entry name" value="Pectin_lyas_fold"/>
</dbReference>
<evidence type="ECO:0000256" key="11">
    <source>
        <dbReference type="SAM" id="MobiDB-lite"/>
    </source>
</evidence>
<dbReference type="AlphaFoldDB" id="A0AAD9AU15"/>
<dbReference type="PANTHER" id="PTHR33407:SF9">
    <property type="entry name" value="PECTATE LYASE F-RELATED"/>
    <property type="match status" value="1"/>
</dbReference>
<keyword evidence="5 10" id="KW-0964">Secreted</keyword>
<reference evidence="12" key="1">
    <citation type="submission" date="2023-01" db="EMBL/GenBank/DDBJ databases">
        <title>Colletotrichum chrysophilum M932 genome sequence.</title>
        <authorList>
            <person name="Baroncelli R."/>
        </authorList>
    </citation>
    <scope>NUCLEOTIDE SEQUENCE</scope>
    <source>
        <strain evidence="12">M932</strain>
    </source>
</reference>
<comment type="caution">
    <text evidence="12">The sequence shown here is derived from an EMBL/GenBank/DDBJ whole genome shotgun (WGS) entry which is preliminary data.</text>
</comment>
<feature type="signal peptide" evidence="10">
    <location>
        <begin position="1"/>
        <end position="24"/>
    </location>
</feature>
<organism evidence="12 13">
    <name type="scientific">Colletotrichum chrysophilum</name>
    <dbReference type="NCBI Taxonomy" id="1836956"/>
    <lineage>
        <taxon>Eukaryota</taxon>
        <taxon>Fungi</taxon>
        <taxon>Dikarya</taxon>
        <taxon>Ascomycota</taxon>
        <taxon>Pezizomycotina</taxon>
        <taxon>Sordariomycetes</taxon>
        <taxon>Hypocreomycetidae</taxon>
        <taxon>Glomerellales</taxon>
        <taxon>Glomerellaceae</taxon>
        <taxon>Colletotrichum</taxon>
        <taxon>Colletotrichum gloeosporioides species complex</taxon>
    </lineage>
</organism>
<dbReference type="GO" id="GO:0045490">
    <property type="term" value="P:pectin catabolic process"/>
    <property type="evidence" value="ECO:0007669"/>
    <property type="project" value="TreeGrafter"/>
</dbReference>
<sequence length="362" mass="37616">MKYSVALTLTTMVLGIAAAPAAQAAPKEHNLARAEHGYFDLIHKLARAEKANPSKTKSAKKPKKTHATKTRSPGSIITSAPGNGTASFAIAAANNGTSGGNIPAASGTSVLKAAQTIAAGESFDGGMKMFDRGVSCTGQAEGGDSDSVFILEKGASISNVIIGPNQIEGIHCNGGCTLTNVWWSAVCEDAFTIKKQDAGETTKITGGGATGAEDKVLQHNGAGTLSVSGFTVSDFGKLYRSCGNCKTMYERHVIFDDINASSGKLLAGVSIPTTVTLLPSPTLLPRASARSAPSSRATTPVMSPPRSPAARRPPASTLPPTSPALKLLNKIARSARALFDPNERLNSATFREKALMYRLVYL</sequence>
<keyword evidence="7 10" id="KW-0106">Calcium</keyword>
<keyword evidence="8 10" id="KW-0456">Lyase</keyword>
<dbReference type="GO" id="GO:0030570">
    <property type="term" value="F:pectate lyase activity"/>
    <property type="evidence" value="ECO:0007669"/>
    <property type="project" value="UniProtKB-UniRule"/>
</dbReference>
<evidence type="ECO:0000256" key="4">
    <source>
        <dbReference type="ARBA" id="ARBA00006463"/>
    </source>
</evidence>
<comment type="cofactor">
    <cofactor evidence="2 10">
        <name>Ca(2+)</name>
        <dbReference type="ChEBI" id="CHEBI:29108"/>
    </cofactor>
</comment>
<proteinExistence type="inferred from homology"/>
<keyword evidence="13" id="KW-1185">Reference proteome</keyword>
<feature type="region of interest" description="Disordered" evidence="11">
    <location>
        <begin position="284"/>
        <end position="323"/>
    </location>
</feature>
<dbReference type="EMBL" id="JAQOWY010000035">
    <property type="protein sequence ID" value="KAK1854543.1"/>
    <property type="molecule type" value="Genomic_DNA"/>
</dbReference>
<comment type="similarity">
    <text evidence="4 10">Belongs to the polysaccharide lyase 3 family.</text>
</comment>
<evidence type="ECO:0000256" key="9">
    <source>
        <dbReference type="ARBA" id="ARBA00025679"/>
    </source>
</evidence>
<dbReference type="Gene3D" id="2.160.20.10">
    <property type="entry name" value="Single-stranded right-handed beta-helix, Pectin lyase-like"/>
    <property type="match status" value="1"/>
</dbReference>
<accession>A0AAD9AU15</accession>
<evidence type="ECO:0000313" key="13">
    <source>
        <dbReference type="Proteomes" id="UP001243330"/>
    </source>
</evidence>
<feature type="compositionally biased region" description="Low complexity" evidence="11">
    <location>
        <begin position="284"/>
        <end position="300"/>
    </location>
</feature>
<comment type="catalytic activity">
    <reaction evidence="1 10">
        <text>Eliminative cleavage of (1-&gt;4)-alpha-D-galacturonan to give oligosaccharides with 4-deoxy-alpha-D-galact-4-enuronosyl groups at their non-reducing ends.</text>
        <dbReference type="EC" id="4.2.2.2"/>
    </reaction>
</comment>
<evidence type="ECO:0000256" key="3">
    <source>
        <dbReference type="ARBA" id="ARBA00004613"/>
    </source>
</evidence>
<dbReference type="Pfam" id="PF03211">
    <property type="entry name" value="Pectate_lyase"/>
    <property type="match status" value="1"/>
</dbReference>
<evidence type="ECO:0000313" key="12">
    <source>
        <dbReference type="EMBL" id="KAK1854543.1"/>
    </source>
</evidence>
<dbReference type="InterPro" id="IPR011050">
    <property type="entry name" value="Pectin_lyase_fold/virulence"/>
</dbReference>
<evidence type="ECO:0000256" key="1">
    <source>
        <dbReference type="ARBA" id="ARBA00000695"/>
    </source>
</evidence>
<evidence type="ECO:0000256" key="8">
    <source>
        <dbReference type="ARBA" id="ARBA00023239"/>
    </source>
</evidence>
<dbReference type="InterPro" id="IPR004898">
    <property type="entry name" value="Pectate_lyase_PlyH/PlyE-like"/>
</dbReference>
<feature type="chain" id="PRO_5041769693" description="Pectate lyase" evidence="10">
    <location>
        <begin position="25"/>
        <end position="362"/>
    </location>
</feature>
<dbReference type="EC" id="4.2.2.2" evidence="10"/>
<feature type="region of interest" description="Disordered" evidence="11">
    <location>
        <begin position="49"/>
        <end position="78"/>
    </location>
</feature>
<evidence type="ECO:0000256" key="2">
    <source>
        <dbReference type="ARBA" id="ARBA00001913"/>
    </source>
</evidence>
<evidence type="ECO:0000256" key="6">
    <source>
        <dbReference type="ARBA" id="ARBA00022729"/>
    </source>
</evidence>
<feature type="compositionally biased region" description="Basic residues" evidence="11">
    <location>
        <begin position="57"/>
        <end position="69"/>
    </location>
</feature>
<protein>
    <recommendedName>
        <fullName evidence="10">Pectate lyase</fullName>
        <ecNumber evidence="10">4.2.2.2</ecNumber>
    </recommendedName>
</protein>
<comment type="subcellular location">
    <subcellularLocation>
        <location evidence="3 10">Secreted</location>
    </subcellularLocation>
</comment>
<dbReference type="Proteomes" id="UP001243330">
    <property type="component" value="Unassembled WGS sequence"/>
</dbReference>
<evidence type="ECO:0000256" key="10">
    <source>
        <dbReference type="RuleBase" id="RU367009"/>
    </source>
</evidence>
<evidence type="ECO:0000256" key="5">
    <source>
        <dbReference type="ARBA" id="ARBA00022525"/>
    </source>
</evidence>
<dbReference type="PANTHER" id="PTHR33407">
    <property type="entry name" value="PECTATE LYASE F-RELATED"/>
    <property type="match status" value="1"/>
</dbReference>
<name>A0AAD9AU15_9PEZI</name>
<gene>
    <name evidence="12" type="ORF">CCHR01_02819</name>
</gene>
<keyword evidence="6 10" id="KW-0732">Signal</keyword>
<comment type="function">
    <text evidence="9 10">Pectinolytic enzyme consist of four classes of enzymes: pectin lyase, polygalacturonase, pectin methylesterase and rhamnogalacturonase. Among pectinolytic enzymes, pectin lyase is the most important in depolymerization of pectin, since it cleaves internal glycosidic bonds of highly methylated pectins. Favors pectate, the anion, over pectin, the methyl ester.</text>
</comment>